<keyword evidence="2" id="KW-0812">Transmembrane</keyword>
<feature type="region of interest" description="Disordered" evidence="1">
    <location>
        <begin position="275"/>
        <end position="294"/>
    </location>
</feature>
<evidence type="ECO:0000313" key="5">
    <source>
        <dbReference type="Proteomes" id="UP000176299"/>
    </source>
</evidence>
<dbReference type="AlphaFoldDB" id="A0A1G1W116"/>
<comment type="caution">
    <text evidence="4">The sequence shown here is derived from an EMBL/GenBank/DDBJ whole genome shotgun (WGS) entry which is preliminary data.</text>
</comment>
<name>A0A1G1W116_9BACT</name>
<dbReference type="EMBL" id="MHCN01000014">
    <property type="protein sequence ID" value="OGY21375.1"/>
    <property type="molecule type" value="Genomic_DNA"/>
</dbReference>
<feature type="chain" id="PRO_5009581077" description="Peptidase M10 metallopeptidase domain-containing protein" evidence="3">
    <location>
        <begin position="33"/>
        <end position="410"/>
    </location>
</feature>
<organism evidence="4 5">
    <name type="scientific">Candidatus Woykebacteria bacterium GWA1_44_8</name>
    <dbReference type="NCBI Taxonomy" id="1802591"/>
    <lineage>
        <taxon>Bacteria</taxon>
        <taxon>Candidatus Woykeibacteriota</taxon>
    </lineage>
</organism>
<keyword evidence="2" id="KW-1133">Transmembrane helix</keyword>
<proteinExistence type="predicted"/>
<reference evidence="4 5" key="1">
    <citation type="journal article" date="2016" name="Nat. Commun.">
        <title>Thousands of microbial genomes shed light on interconnected biogeochemical processes in an aquifer system.</title>
        <authorList>
            <person name="Anantharaman K."/>
            <person name="Brown C.T."/>
            <person name="Hug L.A."/>
            <person name="Sharon I."/>
            <person name="Castelle C.J."/>
            <person name="Probst A.J."/>
            <person name="Thomas B.C."/>
            <person name="Singh A."/>
            <person name="Wilkins M.J."/>
            <person name="Karaoz U."/>
            <person name="Brodie E.L."/>
            <person name="Williams K.H."/>
            <person name="Hubbard S.S."/>
            <person name="Banfield J.F."/>
        </authorList>
    </citation>
    <scope>NUCLEOTIDE SEQUENCE [LARGE SCALE GENOMIC DNA]</scope>
</reference>
<keyword evidence="3" id="KW-0732">Signal</keyword>
<sequence length="410" mass="43615">MKGLRKSWIGKLTPILMIMFTILATSSDKAVAAYPPSPCATPPNAGAVQGILVVPPFTHTNDTSYDVGDTETVASDLCVEYSGTGATLNSLQILQNPAGCPNPAAGNFVAGDNRVWIDWGANCVDVGDWVQIQFKSAQGPVVPENVVWTKNGTPVPFKTMAEVDGVTIIFRADSNVGRARADVARAQNQFLYAFDGSSGMKTNVTTAGNTTVYVHRDNTAIKNGLTYNLGRAVFIDMGDIDEVIEYMETGTQAAKEQLASVFDIDVIVHEFGHRAGKADPTAPNNKKDDDAKGPTVISENTILQQLGTGVRRDNYSYFEGTPQKCKIDYTVNSVAVKINATDLKGAGEWACQYASAVGGTAELPPIEGVGLESTEPSATDHNGLAWVIGGATAGVFILAAAGTLWFTRRR</sequence>
<keyword evidence="2" id="KW-0472">Membrane</keyword>
<evidence type="ECO:0000256" key="1">
    <source>
        <dbReference type="SAM" id="MobiDB-lite"/>
    </source>
</evidence>
<feature type="signal peptide" evidence="3">
    <location>
        <begin position="1"/>
        <end position="32"/>
    </location>
</feature>
<protein>
    <recommendedName>
        <fullName evidence="6">Peptidase M10 metallopeptidase domain-containing protein</fullName>
    </recommendedName>
</protein>
<evidence type="ECO:0000256" key="2">
    <source>
        <dbReference type="SAM" id="Phobius"/>
    </source>
</evidence>
<dbReference type="Proteomes" id="UP000176299">
    <property type="component" value="Unassembled WGS sequence"/>
</dbReference>
<evidence type="ECO:0008006" key="6">
    <source>
        <dbReference type="Google" id="ProtNLM"/>
    </source>
</evidence>
<accession>A0A1G1W116</accession>
<evidence type="ECO:0000256" key="3">
    <source>
        <dbReference type="SAM" id="SignalP"/>
    </source>
</evidence>
<feature type="transmembrane region" description="Helical" evidence="2">
    <location>
        <begin position="383"/>
        <end position="406"/>
    </location>
</feature>
<evidence type="ECO:0000313" key="4">
    <source>
        <dbReference type="EMBL" id="OGY21375.1"/>
    </source>
</evidence>
<gene>
    <name evidence="4" type="ORF">A2113_04260</name>
</gene>